<dbReference type="PANTHER" id="PTHR15860">
    <property type="entry name" value="UNCHARACTERIZED RING FINGER-CONTAINING PROTEIN"/>
    <property type="match status" value="1"/>
</dbReference>
<organism evidence="13 14">
    <name type="scientific">Plectus sambesii</name>
    <dbReference type="NCBI Taxonomy" id="2011161"/>
    <lineage>
        <taxon>Eukaryota</taxon>
        <taxon>Metazoa</taxon>
        <taxon>Ecdysozoa</taxon>
        <taxon>Nematoda</taxon>
        <taxon>Chromadorea</taxon>
        <taxon>Plectida</taxon>
        <taxon>Plectina</taxon>
        <taxon>Plectoidea</taxon>
        <taxon>Plectidae</taxon>
        <taxon>Plectus</taxon>
    </lineage>
</organism>
<keyword evidence="7 11" id="KW-1133">Transmembrane helix</keyword>
<evidence type="ECO:0000256" key="2">
    <source>
        <dbReference type="ARBA" id="ARBA00022692"/>
    </source>
</evidence>
<dbReference type="GO" id="GO:0016020">
    <property type="term" value="C:membrane"/>
    <property type="evidence" value="ECO:0007669"/>
    <property type="project" value="UniProtKB-SubCell"/>
</dbReference>
<proteinExistence type="predicted"/>
<evidence type="ECO:0000256" key="3">
    <source>
        <dbReference type="ARBA" id="ARBA00022723"/>
    </source>
</evidence>
<reference evidence="14" key="1">
    <citation type="submission" date="2022-11" db="UniProtKB">
        <authorList>
            <consortium name="WormBaseParasite"/>
        </authorList>
    </citation>
    <scope>IDENTIFICATION</scope>
</reference>
<keyword evidence="13" id="KW-1185">Reference proteome</keyword>
<dbReference type="Pfam" id="PF13639">
    <property type="entry name" value="zf-RING_2"/>
    <property type="match status" value="1"/>
</dbReference>
<evidence type="ECO:0000256" key="10">
    <source>
        <dbReference type="SAM" id="MobiDB-lite"/>
    </source>
</evidence>
<feature type="transmembrane region" description="Helical" evidence="11">
    <location>
        <begin position="123"/>
        <end position="144"/>
    </location>
</feature>
<keyword evidence="2 11" id="KW-0812">Transmembrane</keyword>
<name>A0A914XKI5_9BILA</name>
<feature type="domain" description="RING-type" evidence="12">
    <location>
        <begin position="329"/>
        <end position="367"/>
    </location>
</feature>
<protein>
    <submittedName>
        <fullName evidence="14">RING-type domain-containing protein</fullName>
    </submittedName>
</protein>
<evidence type="ECO:0000256" key="9">
    <source>
        <dbReference type="PROSITE-ProRule" id="PRU00175"/>
    </source>
</evidence>
<keyword evidence="4 9" id="KW-0863">Zinc-finger</keyword>
<dbReference type="PROSITE" id="PS00518">
    <property type="entry name" value="ZF_RING_1"/>
    <property type="match status" value="1"/>
</dbReference>
<dbReference type="Gene3D" id="3.30.40.10">
    <property type="entry name" value="Zinc/RING finger domain, C3HC4 (zinc finger)"/>
    <property type="match status" value="1"/>
</dbReference>
<feature type="compositionally biased region" description="Low complexity" evidence="10">
    <location>
        <begin position="62"/>
        <end position="71"/>
    </location>
</feature>
<keyword evidence="8 11" id="KW-0472">Membrane</keyword>
<feature type="region of interest" description="Disordered" evidence="10">
    <location>
        <begin position="25"/>
        <end position="81"/>
    </location>
</feature>
<dbReference type="WBParaSite" id="PSAMB.scaffold8267size6423.g31182.t1">
    <property type="protein sequence ID" value="PSAMB.scaffold8267size6423.g31182.t1"/>
    <property type="gene ID" value="PSAMB.scaffold8267size6423.g31182"/>
</dbReference>
<evidence type="ECO:0000256" key="4">
    <source>
        <dbReference type="ARBA" id="ARBA00022771"/>
    </source>
</evidence>
<evidence type="ECO:0000313" key="14">
    <source>
        <dbReference type="WBParaSite" id="PSAMB.scaffold8267size6423.g31182.t1"/>
    </source>
</evidence>
<keyword evidence="6" id="KW-0862">Zinc</keyword>
<dbReference type="Proteomes" id="UP000887566">
    <property type="component" value="Unplaced"/>
</dbReference>
<accession>A0A914XKI5</accession>
<dbReference type="PANTHER" id="PTHR15860:SF0">
    <property type="entry name" value="LP20373P"/>
    <property type="match status" value="1"/>
</dbReference>
<feature type="transmembrane region" description="Helical" evidence="11">
    <location>
        <begin position="98"/>
        <end position="117"/>
    </location>
</feature>
<dbReference type="SUPFAM" id="SSF57850">
    <property type="entry name" value="RING/U-box"/>
    <property type="match status" value="1"/>
</dbReference>
<dbReference type="AlphaFoldDB" id="A0A914XKI5"/>
<feature type="transmembrane region" description="Helical" evidence="11">
    <location>
        <begin position="211"/>
        <end position="233"/>
    </location>
</feature>
<sequence>MIRQGQGGPQEEAAVGPTAGANAVVLDMTLGPAEPPPPVNDAADEVPSSSGASDDEQEDGAEQQQPAGPDGTPLPTPPGGNLNAEVRRIRELVRSPEIQRIIVICLRILPFVAILLLKLLIDHAVGLAALALSVVCFVIADLSVSKAVASRGSGQLALIKGLLCMAVWLVATIFLFDDGSLLLTLTFRLSNEITTDARFCATLNAVFMVDFAVKFVGMLLKITVALLPHGCIVQKRRRRLYQWLEYTSQVYRYWTPVRPWFNYLKMTHSTDVISSSLCILLAVCYCTVKVARFRGVLRPWLSTTKYIFRLTAVGTRPSASELGKENSSCAICYVDFTEPTKLACGHIFCEDCITTWLDKEHTCPMCRAEVIQEDNEWKSGSTSWMIQIF</sequence>
<dbReference type="InterPro" id="IPR044235">
    <property type="entry name" value="RNFT1/2"/>
</dbReference>
<evidence type="ECO:0000256" key="1">
    <source>
        <dbReference type="ARBA" id="ARBA00004141"/>
    </source>
</evidence>
<feature type="transmembrane region" description="Helical" evidence="11">
    <location>
        <begin position="156"/>
        <end position="176"/>
    </location>
</feature>
<evidence type="ECO:0000256" key="6">
    <source>
        <dbReference type="ARBA" id="ARBA00022833"/>
    </source>
</evidence>
<evidence type="ECO:0000256" key="11">
    <source>
        <dbReference type="SAM" id="Phobius"/>
    </source>
</evidence>
<dbReference type="GO" id="GO:0008270">
    <property type="term" value="F:zinc ion binding"/>
    <property type="evidence" value="ECO:0007669"/>
    <property type="project" value="UniProtKB-KW"/>
</dbReference>
<dbReference type="InterPro" id="IPR013083">
    <property type="entry name" value="Znf_RING/FYVE/PHD"/>
</dbReference>
<evidence type="ECO:0000313" key="13">
    <source>
        <dbReference type="Proteomes" id="UP000887566"/>
    </source>
</evidence>
<evidence type="ECO:0000256" key="5">
    <source>
        <dbReference type="ARBA" id="ARBA00022786"/>
    </source>
</evidence>
<comment type="subcellular location">
    <subcellularLocation>
        <location evidence="1">Membrane</location>
        <topology evidence="1">Multi-pass membrane protein</topology>
    </subcellularLocation>
</comment>
<evidence type="ECO:0000256" key="7">
    <source>
        <dbReference type="ARBA" id="ARBA00022989"/>
    </source>
</evidence>
<dbReference type="InterPro" id="IPR001841">
    <property type="entry name" value="Znf_RING"/>
</dbReference>
<keyword evidence="5" id="KW-0833">Ubl conjugation pathway</keyword>
<keyword evidence="3" id="KW-0479">Metal-binding</keyword>
<evidence type="ECO:0000259" key="12">
    <source>
        <dbReference type="PROSITE" id="PS50089"/>
    </source>
</evidence>
<dbReference type="SMART" id="SM00184">
    <property type="entry name" value="RING"/>
    <property type="match status" value="1"/>
</dbReference>
<dbReference type="InterPro" id="IPR017907">
    <property type="entry name" value="Znf_RING_CS"/>
</dbReference>
<dbReference type="GO" id="GO:1904294">
    <property type="term" value="P:positive regulation of ERAD pathway"/>
    <property type="evidence" value="ECO:0007669"/>
    <property type="project" value="InterPro"/>
</dbReference>
<feature type="region of interest" description="Disordered" evidence="10">
    <location>
        <begin position="1"/>
        <end position="20"/>
    </location>
</feature>
<dbReference type="GO" id="GO:0061630">
    <property type="term" value="F:ubiquitin protein ligase activity"/>
    <property type="evidence" value="ECO:0007669"/>
    <property type="project" value="InterPro"/>
</dbReference>
<dbReference type="PROSITE" id="PS50089">
    <property type="entry name" value="ZF_RING_2"/>
    <property type="match status" value="1"/>
</dbReference>
<evidence type="ECO:0000256" key="8">
    <source>
        <dbReference type="ARBA" id="ARBA00023136"/>
    </source>
</evidence>